<evidence type="ECO:0000313" key="2">
    <source>
        <dbReference type="Proteomes" id="UP001642360"/>
    </source>
</evidence>
<keyword evidence="2" id="KW-1185">Reference proteome</keyword>
<reference evidence="1 2" key="1">
    <citation type="submission" date="2024-02" db="EMBL/GenBank/DDBJ databases">
        <authorList>
            <person name="Vignale AGUSTIN F."/>
            <person name="Sosa J E."/>
            <person name="Modenutti C."/>
        </authorList>
    </citation>
    <scope>NUCLEOTIDE SEQUENCE [LARGE SCALE GENOMIC DNA]</scope>
</reference>
<dbReference type="Proteomes" id="UP001642360">
    <property type="component" value="Unassembled WGS sequence"/>
</dbReference>
<name>A0ABC8RAH4_9AQUA</name>
<evidence type="ECO:0008006" key="3">
    <source>
        <dbReference type="Google" id="ProtNLM"/>
    </source>
</evidence>
<comment type="caution">
    <text evidence="1">The sequence shown here is derived from an EMBL/GenBank/DDBJ whole genome shotgun (WGS) entry which is preliminary data.</text>
</comment>
<dbReference type="EMBL" id="CAUOFW020001170">
    <property type="protein sequence ID" value="CAK9141772.1"/>
    <property type="molecule type" value="Genomic_DNA"/>
</dbReference>
<gene>
    <name evidence="1" type="ORF">ILEXP_LOCUS9391</name>
</gene>
<dbReference type="AlphaFoldDB" id="A0ABC8RAH4"/>
<proteinExistence type="predicted"/>
<accession>A0ABC8RAH4</accession>
<sequence length="136" mass="15014">MACLQQLGHVGGRLHVLSQNQQQTSSKQHMQTVSHQAQFHSLHQCHQHPINQTQHAAHFSHHQQCGPPSHLSEIAHVQQSSSIPQHMACLQQLGHVGGRLHVLPASPAKFCDECGAPYLRETSKFCSECGVKRLGT</sequence>
<evidence type="ECO:0000313" key="1">
    <source>
        <dbReference type="EMBL" id="CAK9141772.1"/>
    </source>
</evidence>
<protein>
    <recommendedName>
        <fullName evidence="3">Zinc-ribbon domain-containing protein</fullName>
    </recommendedName>
</protein>
<organism evidence="1 2">
    <name type="scientific">Ilex paraguariensis</name>
    <name type="common">yerba mate</name>
    <dbReference type="NCBI Taxonomy" id="185542"/>
    <lineage>
        <taxon>Eukaryota</taxon>
        <taxon>Viridiplantae</taxon>
        <taxon>Streptophyta</taxon>
        <taxon>Embryophyta</taxon>
        <taxon>Tracheophyta</taxon>
        <taxon>Spermatophyta</taxon>
        <taxon>Magnoliopsida</taxon>
        <taxon>eudicotyledons</taxon>
        <taxon>Gunneridae</taxon>
        <taxon>Pentapetalae</taxon>
        <taxon>asterids</taxon>
        <taxon>campanulids</taxon>
        <taxon>Aquifoliales</taxon>
        <taxon>Aquifoliaceae</taxon>
        <taxon>Ilex</taxon>
    </lineage>
</organism>